<gene>
    <name evidence="2" type="ORF">EURHEDRAFT_225715</name>
</gene>
<proteinExistence type="predicted"/>
<evidence type="ECO:0000313" key="2">
    <source>
        <dbReference type="EMBL" id="EYE92014.1"/>
    </source>
</evidence>
<dbReference type="AlphaFoldDB" id="A0A017S5W4"/>
<evidence type="ECO:0000259" key="1">
    <source>
        <dbReference type="Pfam" id="PF01261"/>
    </source>
</evidence>
<organism evidence="2 3">
    <name type="scientific">Aspergillus ruber (strain CBS 135680)</name>
    <dbReference type="NCBI Taxonomy" id="1388766"/>
    <lineage>
        <taxon>Eukaryota</taxon>
        <taxon>Fungi</taxon>
        <taxon>Dikarya</taxon>
        <taxon>Ascomycota</taxon>
        <taxon>Pezizomycotina</taxon>
        <taxon>Eurotiomycetes</taxon>
        <taxon>Eurotiomycetidae</taxon>
        <taxon>Eurotiales</taxon>
        <taxon>Aspergillaceae</taxon>
        <taxon>Aspergillus</taxon>
        <taxon>Aspergillus subgen. Aspergillus</taxon>
    </lineage>
</organism>
<dbReference type="OrthoDB" id="5360893at2759"/>
<dbReference type="Gene3D" id="3.20.20.150">
    <property type="entry name" value="Divalent-metal-dependent TIM barrel enzymes"/>
    <property type="match status" value="1"/>
</dbReference>
<dbReference type="PANTHER" id="PTHR12110">
    <property type="entry name" value="HYDROXYPYRUVATE ISOMERASE"/>
    <property type="match status" value="1"/>
</dbReference>
<dbReference type="SUPFAM" id="SSF51658">
    <property type="entry name" value="Xylose isomerase-like"/>
    <property type="match status" value="1"/>
</dbReference>
<protein>
    <submittedName>
        <fullName evidence="2">Xylose isomerase-like protein</fullName>
    </submittedName>
</protein>
<accession>A0A017S5W4</accession>
<name>A0A017S5W4_ASPRC</name>
<feature type="domain" description="Xylose isomerase-like TIM barrel" evidence="1">
    <location>
        <begin position="28"/>
        <end position="323"/>
    </location>
</feature>
<dbReference type="STRING" id="1388766.A0A017S5W4"/>
<dbReference type="Proteomes" id="UP000019804">
    <property type="component" value="Unassembled WGS sequence"/>
</dbReference>
<dbReference type="GeneID" id="63693152"/>
<evidence type="ECO:0000313" key="3">
    <source>
        <dbReference type="Proteomes" id="UP000019804"/>
    </source>
</evidence>
<dbReference type="RefSeq" id="XP_040635704.1">
    <property type="nucleotide sequence ID" value="XM_040778028.1"/>
</dbReference>
<dbReference type="InterPro" id="IPR050312">
    <property type="entry name" value="IolE/XylAMocC-like"/>
</dbReference>
<dbReference type="PANTHER" id="PTHR12110:SF38">
    <property type="entry name" value="DIOXYGENASE, PUTATIVE (AFU_ORTHOLOGUE AFUA_6G00240)-RELATED"/>
    <property type="match status" value="1"/>
</dbReference>
<dbReference type="InterPro" id="IPR013022">
    <property type="entry name" value="Xyl_isomerase-like_TIM-brl"/>
</dbReference>
<dbReference type="Pfam" id="PF01261">
    <property type="entry name" value="AP_endonuc_2"/>
    <property type="match status" value="1"/>
</dbReference>
<reference evidence="3" key="1">
    <citation type="journal article" date="2014" name="Nat. Commun.">
        <title>Genomic adaptations of the halophilic Dead Sea filamentous fungus Eurotium rubrum.</title>
        <authorList>
            <person name="Kis-Papo T."/>
            <person name="Weig A.R."/>
            <person name="Riley R."/>
            <person name="Persoh D."/>
            <person name="Salamov A."/>
            <person name="Sun H."/>
            <person name="Lipzen A."/>
            <person name="Wasser S.P."/>
            <person name="Rambold G."/>
            <person name="Grigoriev I.V."/>
            <person name="Nevo E."/>
        </authorList>
    </citation>
    <scope>NUCLEOTIDE SEQUENCE [LARGE SCALE GENOMIC DNA]</scope>
    <source>
        <strain evidence="3">CBS 135680</strain>
    </source>
</reference>
<dbReference type="InterPro" id="IPR036237">
    <property type="entry name" value="Xyl_isomerase-like_sf"/>
</dbReference>
<dbReference type="HOGENOM" id="CLU_035063_0_0_1"/>
<dbReference type="EMBL" id="KK088440">
    <property type="protein sequence ID" value="EYE92014.1"/>
    <property type="molecule type" value="Genomic_DNA"/>
</dbReference>
<keyword evidence="2" id="KW-0413">Isomerase</keyword>
<dbReference type="GO" id="GO:0016853">
    <property type="term" value="F:isomerase activity"/>
    <property type="evidence" value="ECO:0007669"/>
    <property type="project" value="UniProtKB-KW"/>
</dbReference>
<sequence>MMARLSNKLAISTSSLGLHPSHILDQKIQAAAQHGFEGIEIVYGDLKIYSDRNNLSVAAGAERIRQACENHQLAILALVPFENYEGSKSPLQDRLTVASHWINIARILRAAYIQVPSQYNHDCIGDETLIVSELQQLADLASAAAPVISIAYEPMSWGIHYPTWESSLRLTELVKRDNFGICLDSFHVATKLWASPFEPSGQYPNGARDLTESLYRSVTQIPMDKLFYVQLSDGEQFDPPFSQAHPWYVEGEAPEFTWSKHARPFPLETELGGYLPLGEIVQAWLINKNYTGWVSLESFDRRMRDEKYRPETAAARGQNSWRKLQALSFGSENKSKI</sequence>
<keyword evidence="3" id="KW-1185">Reference proteome</keyword>